<proteinExistence type="predicted"/>
<name>A0A839UXM5_9GAMM</name>
<keyword evidence="1" id="KW-0812">Transmembrane</keyword>
<evidence type="ECO:0000313" key="2">
    <source>
        <dbReference type="EMBL" id="MBB3170198.1"/>
    </source>
</evidence>
<dbReference type="EMBL" id="JACHXZ010000007">
    <property type="protein sequence ID" value="MBB3170198.1"/>
    <property type="molecule type" value="Genomic_DNA"/>
</dbReference>
<feature type="transmembrane region" description="Helical" evidence="1">
    <location>
        <begin position="31"/>
        <end position="47"/>
    </location>
</feature>
<reference evidence="2 3" key="1">
    <citation type="submission" date="2020-08" db="EMBL/GenBank/DDBJ databases">
        <title>Genomic Encyclopedia of Type Strains, Phase III (KMG-III): the genomes of soil and plant-associated and newly described type strains.</title>
        <authorList>
            <person name="Whitman W."/>
        </authorList>
    </citation>
    <scope>NUCLEOTIDE SEQUENCE [LARGE SCALE GENOMIC DNA]</scope>
    <source>
        <strain evidence="2 3">CECT 8571</strain>
    </source>
</reference>
<keyword evidence="1" id="KW-0472">Membrane</keyword>
<sequence>MNESDQAKQLLAQRESGISVSSGLASMKGRMIYRFIMILICIAFYYSTEGAPVFVLIIGFALGMYIQDYSWLQSIAKSWGFTKSVINWQEVERIAKKNS</sequence>
<evidence type="ECO:0000256" key="1">
    <source>
        <dbReference type="SAM" id="Phobius"/>
    </source>
</evidence>
<dbReference type="Proteomes" id="UP000559987">
    <property type="component" value="Unassembled WGS sequence"/>
</dbReference>
<accession>A0A839UXM5</accession>
<comment type="caution">
    <text evidence="2">The sequence shown here is derived from an EMBL/GenBank/DDBJ whole genome shotgun (WGS) entry which is preliminary data.</text>
</comment>
<dbReference type="AlphaFoldDB" id="A0A839UXM5"/>
<evidence type="ECO:0000313" key="3">
    <source>
        <dbReference type="Proteomes" id="UP000559987"/>
    </source>
</evidence>
<protein>
    <submittedName>
        <fullName evidence="2">Uncharacterized protein</fullName>
    </submittedName>
</protein>
<organism evidence="2 3">
    <name type="scientific">Simiduia aestuariiviva</name>
    <dbReference type="NCBI Taxonomy" id="1510459"/>
    <lineage>
        <taxon>Bacteria</taxon>
        <taxon>Pseudomonadati</taxon>
        <taxon>Pseudomonadota</taxon>
        <taxon>Gammaproteobacteria</taxon>
        <taxon>Cellvibrionales</taxon>
        <taxon>Cellvibrionaceae</taxon>
        <taxon>Simiduia</taxon>
    </lineage>
</organism>
<keyword evidence="3" id="KW-1185">Reference proteome</keyword>
<gene>
    <name evidence="2" type="ORF">FHS30_003421</name>
</gene>
<dbReference type="RefSeq" id="WP_183911696.1">
    <property type="nucleotide sequence ID" value="NZ_JACHXZ010000007.1"/>
</dbReference>
<keyword evidence="1" id="KW-1133">Transmembrane helix</keyword>